<dbReference type="Pfam" id="PF24883">
    <property type="entry name" value="NPHP3_N"/>
    <property type="match status" value="1"/>
</dbReference>
<gene>
    <name evidence="5" type="ORF">ACN38_g8170</name>
</gene>
<keyword evidence="2" id="KW-0040">ANK repeat</keyword>
<dbReference type="InterPro" id="IPR027417">
    <property type="entry name" value="P-loop_NTPase"/>
</dbReference>
<dbReference type="SUPFAM" id="SSF52540">
    <property type="entry name" value="P-loop containing nucleoside triphosphate hydrolases"/>
    <property type="match status" value="1"/>
</dbReference>
<evidence type="ECO:0000256" key="3">
    <source>
        <dbReference type="SAM" id="MobiDB-lite"/>
    </source>
</evidence>
<dbReference type="EMBL" id="LHQQ01000146">
    <property type="protein sequence ID" value="KOS40947.1"/>
    <property type="molecule type" value="Genomic_DNA"/>
</dbReference>
<dbReference type="STRING" id="229535.A0A0M8P0C9"/>
<keyword evidence="6" id="KW-1185">Reference proteome</keyword>
<evidence type="ECO:0000313" key="6">
    <source>
        <dbReference type="Proteomes" id="UP000037696"/>
    </source>
</evidence>
<protein>
    <recommendedName>
        <fullName evidence="4">Nephrocystin 3-like N-terminal domain-containing protein</fullName>
    </recommendedName>
</protein>
<keyword evidence="1" id="KW-0677">Repeat</keyword>
<dbReference type="InterPro" id="IPR056884">
    <property type="entry name" value="NPHP3-like_N"/>
</dbReference>
<reference evidence="5 6" key="1">
    <citation type="submission" date="2015-08" db="EMBL/GenBank/DDBJ databases">
        <title>Genome sequencing of Penicillium nordicum.</title>
        <authorList>
            <person name="Nguyen H.D."/>
            <person name="Seifert K.A."/>
        </authorList>
    </citation>
    <scope>NUCLEOTIDE SEQUENCE [LARGE SCALE GENOMIC DNA]</scope>
    <source>
        <strain evidence="5 6">DAOMC 185683</strain>
    </source>
</reference>
<dbReference type="PANTHER" id="PTHR10039">
    <property type="entry name" value="AMELOGENIN"/>
    <property type="match status" value="1"/>
</dbReference>
<evidence type="ECO:0000256" key="1">
    <source>
        <dbReference type="ARBA" id="ARBA00022737"/>
    </source>
</evidence>
<name>A0A0M8P0C9_9EURO</name>
<dbReference type="PANTHER" id="PTHR10039:SF16">
    <property type="entry name" value="GPI INOSITOL-DEACYLASE"/>
    <property type="match status" value="1"/>
</dbReference>
<dbReference type="Proteomes" id="UP000037696">
    <property type="component" value="Unassembled WGS sequence"/>
</dbReference>
<evidence type="ECO:0000256" key="2">
    <source>
        <dbReference type="PROSITE-ProRule" id="PRU00023"/>
    </source>
</evidence>
<organism evidence="5 6">
    <name type="scientific">Penicillium nordicum</name>
    <dbReference type="NCBI Taxonomy" id="229535"/>
    <lineage>
        <taxon>Eukaryota</taxon>
        <taxon>Fungi</taxon>
        <taxon>Dikarya</taxon>
        <taxon>Ascomycota</taxon>
        <taxon>Pezizomycotina</taxon>
        <taxon>Eurotiomycetes</taxon>
        <taxon>Eurotiomycetidae</taxon>
        <taxon>Eurotiales</taxon>
        <taxon>Aspergillaceae</taxon>
        <taxon>Penicillium</taxon>
    </lineage>
</organism>
<feature type="compositionally biased region" description="Polar residues" evidence="3">
    <location>
        <begin position="29"/>
        <end position="41"/>
    </location>
</feature>
<proteinExistence type="predicted"/>
<dbReference type="InterPro" id="IPR002110">
    <property type="entry name" value="Ankyrin_rpt"/>
</dbReference>
<dbReference type="PROSITE" id="PS50088">
    <property type="entry name" value="ANK_REPEAT"/>
    <property type="match status" value="1"/>
</dbReference>
<dbReference type="SUPFAM" id="SSF48403">
    <property type="entry name" value="Ankyrin repeat"/>
    <property type="match status" value="1"/>
</dbReference>
<evidence type="ECO:0000313" key="5">
    <source>
        <dbReference type="EMBL" id="KOS40947.1"/>
    </source>
</evidence>
<feature type="domain" description="Nephrocystin 3-like N-terminal" evidence="4">
    <location>
        <begin position="325"/>
        <end position="488"/>
    </location>
</feature>
<dbReference type="InterPro" id="IPR055530">
    <property type="entry name" value="DUF7104"/>
</dbReference>
<feature type="region of interest" description="Disordered" evidence="3">
    <location>
        <begin position="26"/>
        <end position="47"/>
    </location>
</feature>
<dbReference type="Gene3D" id="3.40.50.300">
    <property type="entry name" value="P-loop containing nucleotide triphosphate hydrolases"/>
    <property type="match status" value="1"/>
</dbReference>
<evidence type="ECO:0000259" key="4">
    <source>
        <dbReference type="Pfam" id="PF24883"/>
    </source>
</evidence>
<feature type="repeat" description="ANK" evidence="2">
    <location>
        <begin position="803"/>
        <end position="835"/>
    </location>
</feature>
<dbReference type="InterPro" id="IPR036770">
    <property type="entry name" value="Ankyrin_rpt-contain_sf"/>
</dbReference>
<comment type="caution">
    <text evidence="5">The sequence shown here is derived from an EMBL/GenBank/DDBJ whole genome shotgun (WGS) entry which is preliminary data.</text>
</comment>
<sequence length="1519" mass="170495">MKFLCCGKGDRVDGDQVPPRLCPAPSEGEVNSISSPITHSTGVPPVRKKTAVPRDLWTEAYNSLPEERRNLVPLKGTGSTTDAINMVIEQTKAKYTEWQESGFKIQRKDEKDIDVRATSEKILDAALQAKALISNLTAFDPTGKASAAWSVVSLGLTMISNNNTRRDATFASSEYLAESLAYYALIDAHYRDDKMEGGENFDRALLRVYTAILEYTAEVTKRHQESFIGQMARSVRAIADDPLTQLKAAIEQNRLDAERWTNVTENLRNRKVAKDTLDLLDKNNAITMSIQSKILSDEEKDIMKWVSNEPFSETQSDNQEIRSPDTGNWLLQSTEYEHWKASAGSMLWLPGVVGCGKSILCSTIIQDIHDQCKKDGSKSLGYWYFQFTQKRSVEKMIRSLIRQLSRSPLADSVTEAWEYHSRRGGQPNREAFLTMLDDVIASTPKDVFLVFDALDECPTDKKERQQLLNFLVNLVKRHQNIHIVATGRPERDIVAKMDMFPSIDLAARLEKDVEIFVRDKIDDEDGHLVDVSTEIKASILEALLSTGERRFRWASLQIERLNKCPNENLIKEALRTLPRDLEQTYQAIVNKIVEDGYGSLARPMLMLLCFPPGPLHLKTVASLGRLTSPAWVVEICTSYLLWVSGELVKLAHYSVKEFLVNSDDRQNSNECCFFEVSAHETLAMMTVDSLLEQNKQLDKETAMSQPFLVFAAVYWSTYTTALRTSSAWPEGLQDKVDRLFTEPTVYFNWLRIADNHNNPNDGQWNWLPEECPLPIYRAIELSLTHTVDTLVKQGINPLEEPGDLRSPLDEAVATGRFAVVSMLLKKNLPINSQDANDMIRSMDTDFRTGENETLTGELQEVLRTMWDMGLMGDQSQVTNKIISEEFIRHSLMNHDLSVPILSELLDWREAGSVSFTLPEDTLSLAMSSSYRGDELMTLLLQKCDSEIHVPPDLFSNGGSIGQSGGLSVLMHCRVSSLIMTDDLVSTMASTFDAENMEFVLQARSDIRVTEDVLESGAHNRFGLSVFRLLWDRRDPGTSITNEVLCVAAGNRTSPDIMQFVIDKLEPGTNIDEEVLGWAHHNDRSGLAMFQIILGSPVVTVDISENLITRTLFKPNNTLEILELLVDHSASQFSVTEAMVGIAAQHEFDAFSLLNYLNKLHNTPIPVTSGAMLNAINSGSNGLEILLDNYQGPIPEEVWVSAALEDEDRFLRILLDRNSEFVPLSRILAEFMDREPPPTILKLLLDRKLVKADETLLEAVAGGFEAVSALFTYDPSIRVTYPALTRAAVDPRSMRLLLDKDNCKSPITEDIIIRTTEGNRCQETIESIIRRRGPVPITQKVFEAALSNGTAESLPWLLEQRPDLNLSPREVFEGIWRSREVSVDIKLQAVEGFMWLEGEPDALLGGSLLASVIELHPYDSKAKENYGLREIVEIFFVDEGGKLPASDIQRVAEIIVERGDNETVRKFLEAGFLESIAERLVQAAEQNNTPMKDDLIRAAEKNVIADREPLISLLSTLQSS</sequence>
<dbReference type="OrthoDB" id="4367066at2759"/>
<accession>A0A0M8P0C9</accession>
<dbReference type="Pfam" id="PF23397">
    <property type="entry name" value="DUF7104"/>
    <property type="match status" value="1"/>
</dbReference>